<dbReference type="AlphaFoldDB" id="A0A5C6LT45"/>
<gene>
    <name evidence="1" type="ORF">FEF09_09030</name>
</gene>
<organism evidence="1 2">
    <name type="scientific">Chitinophaga pinensis</name>
    <dbReference type="NCBI Taxonomy" id="79329"/>
    <lineage>
        <taxon>Bacteria</taxon>
        <taxon>Pseudomonadati</taxon>
        <taxon>Bacteroidota</taxon>
        <taxon>Chitinophagia</taxon>
        <taxon>Chitinophagales</taxon>
        <taxon>Chitinophagaceae</taxon>
        <taxon>Chitinophaga</taxon>
    </lineage>
</organism>
<dbReference type="OrthoDB" id="662803at2"/>
<dbReference type="EMBL" id="VOHS01000007">
    <property type="protein sequence ID" value="TWW00635.1"/>
    <property type="molecule type" value="Genomic_DNA"/>
</dbReference>
<accession>A0A5C6LT45</accession>
<reference evidence="1 2" key="1">
    <citation type="submission" date="2019-08" db="EMBL/GenBank/DDBJ databases">
        <title>Whole genome sequencing of chitin degrading bacteria Chitinophaga pinensis YS16.</title>
        <authorList>
            <person name="Singh R.P."/>
            <person name="Manchanda G."/>
            <person name="Maurya I.K."/>
            <person name="Joshi N.K."/>
            <person name="Srivastava A.K."/>
        </authorList>
    </citation>
    <scope>NUCLEOTIDE SEQUENCE [LARGE SCALE GENOMIC DNA]</scope>
    <source>
        <strain evidence="1 2">YS-16</strain>
    </source>
</reference>
<evidence type="ECO:0000313" key="1">
    <source>
        <dbReference type="EMBL" id="TWW00635.1"/>
    </source>
</evidence>
<dbReference type="Proteomes" id="UP000318815">
    <property type="component" value="Unassembled WGS sequence"/>
</dbReference>
<dbReference type="RefSeq" id="WP_146304801.1">
    <property type="nucleotide sequence ID" value="NZ_VOHS01000007.1"/>
</dbReference>
<keyword evidence="2" id="KW-1185">Reference proteome</keyword>
<evidence type="ECO:0000313" key="2">
    <source>
        <dbReference type="Proteomes" id="UP000318815"/>
    </source>
</evidence>
<comment type="caution">
    <text evidence="1">The sequence shown here is derived from an EMBL/GenBank/DDBJ whole genome shotgun (WGS) entry which is preliminary data.</text>
</comment>
<proteinExistence type="predicted"/>
<protein>
    <submittedName>
        <fullName evidence="1">Uncharacterized protein</fullName>
    </submittedName>
</protein>
<sequence>MLDPVRKAFYAALAGPDQSAYNIALKDAVKSPEVISINTENYTGAIGGRIFIRAVDNVKVVRVRVSIRTAADDPVEQGEAVLQANGLDWLYTTTAVNATLAETVIRATAIDTPGNEGMKK</sequence>
<name>A0A5C6LT45_9BACT</name>